<evidence type="ECO:0000256" key="2">
    <source>
        <dbReference type="ARBA" id="ARBA00022801"/>
    </source>
</evidence>
<dbReference type="Proteomes" id="UP000233387">
    <property type="component" value="Unassembled WGS sequence"/>
</dbReference>
<dbReference type="AlphaFoldDB" id="A0A2N3ID62"/>
<organism evidence="4 5">
    <name type="scientific">Raineya orbicola</name>
    <dbReference type="NCBI Taxonomy" id="2016530"/>
    <lineage>
        <taxon>Bacteria</taxon>
        <taxon>Pseudomonadati</taxon>
        <taxon>Bacteroidota</taxon>
        <taxon>Cytophagia</taxon>
        <taxon>Cytophagales</taxon>
        <taxon>Raineyaceae</taxon>
        <taxon>Raineya</taxon>
    </lineage>
</organism>
<keyword evidence="5" id="KW-1185">Reference proteome</keyword>
<dbReference type="InterPro" id="IPR002509">
    <property type="entry name" value="NODB_dom"/>
</dbReference>
<evidence type="ECO:0000256" key="1">
    <source>
        <dbReference type="ARBA" id="ARBA00022723"/>
    </source>
</evidence>
<dbReference type="GO" id="GO:0045493">
    <property type="term" value="P:xylan catabolic process"/>
    <property type="evidence" value="ECO:0007669"/>
    <property type="project" value="UniProtKB-KW"/>
</dbReference>
<keyword evidence="4" id="KW-0119">Carbohydrate metabolism</keyword>
<evidence type="ECO:0000259" key="3">
    <source>
        <dbReference type="PROSITE" id="PS51677"/>
    </source>
</evidence>
<dbReference type="GO" id="GO:0016798">
    <property type="term" value="F:hydrolase activity, acting on glycosyl bonds"/>
    <property type="evidence" value="ECO:0007669"/>
    <property type="project" value="UniProtKB-KW"/>
</dbReference>
<dbReference type="SUPFAM" id="SSF88713">
    <property type="entry name" value="Glycoside hydrolase/deacetylase"/>
    <property type="match status" value="1"/>
</dbReference>
<protein>
    <submittedName>
        <fullName evidence="4">Putative xylanase/chitin deacetylase</fullName>
    </submittedName>
</protein>
<comment type="caution">
    <text evidence="4">The sequence shown here is derived from an EMBL/GenBank/DDBJ whole genome shotgun (WGS) entry which is preliminary data.</text>
</comment>
<keyword evidence="2 4" id="KW-0378">Hydrolase</keyword>
<gene>
    <name evidence="4" type="ORF">Rain11_1719</name>
</gene>
<keyword evidence="4" id="KW-0858">Xylan degradation</keyword>
<dbReference type="PROSITE" id="PS51677">
    <property type="entry name" value="NODB"/>
    <property type="match status" value="1"/>
</dbReference>
<evidence type="ECO:0000313" key="5">
    <source>
        <dbReference type="Proteomes" id="UP000233387"/>
    </source>
</evidence>
<keyword evidence="1" id="KW-0479">Metal-binding</keyword>
<dbReference type="InterPro" id="IPR050248">
    <property type="entry name" value="Polysacc_deacetylase_ArnD"/>
</dbReference>
<dbReference type="GO" id="GO:0046872">
    <property type="term" value="F:metal ion binding"/>
    <property type="evidence" value="ECO:0007669"/>
    <property type="project" value="UniProtKB-KW"/>
</dbReference>
<evidence type="ECO:0000313" key="4">
    <source>
        <dbReference type="EMBL" id="PKQ68251.1"/>
    </source>
</evidence>
<dbReference type="CDD" id="cd10959">
    <property type="entry name" value="CE4_NodB_like_3"/>
    <property type="match status" value="1"/>
</dbReference>
<dbReference type="Pfam" id="PF01522">
    <property type="entry name" value="Polysacc_deac_1"/>
    <property type="match status" value="1"/>
</dbReference>
<proteinExistence type="predicted"/>
<dbReference type="OrthoDB" id="9812065at2"/>
<keyword evidence="4" id="KW-0624">Polysaccharide degradation</keyword>
<dbReference type="InterPro" id="IPR011330">
    <property type="entry name" value="Glyco_hydro/deAcase_b/a-brl"/>
</dbReference>
<dbReference type="EMBL" id="NKXO01000026">
    <property type="protein sequence ID" value="PKQ68251.1"/>
    <property type="molecule type" value="Genomic_DNA"/>
</dbReference>
<dbReference type="Gene3D" id="3.20.20.370">
    <property type="entry name" value="Glycoside hydrolase/deacetylase"/>
    <property type="match status" value="1"/>
</dbReference>
<keyword evidence="4" id="KW-0326">Glycosidase</keyword>
<dbReference type="GO" id="GO:0016020">
    <property type="term" value="C:membrane"/>
    <property type="evidence" value="ECO:0007669"/>
    <property type="project" value="TreeGrafter"/>
</dbReference>
<dbReference type="GO" id="GO:0016810">
    <property type="term" value="F:hydrolase activity, acting on carbon-nitrogen (but not peptide) bonds"/>
    <property type="evidence" value="ECO:0007669"/>
    <property type="project" value="InterPro"/>
</dbReference>
<dbReference type="PANTHER" id="PTHR10587">
    <property type="entry name" value="GLYCOSYL TRANSFERASE-RELATED"/>
    <property type="match status" value="1"/>
</dbReference>
<dbReference type="RefSeq" id="WP_101358992.1">
    <property type="nucleotide sequence ID" value="NZ_NKXO01000026.1"/>
</dbReference>
<name>A0A2N3ID62_9BACT</name>
<accession>A0A2N3ID62</accession>
<sequence length="219" mass="25645">MRYFKVPAILPKIFQSFWWRLPQEKPTIFLTFDDGPIPELTPFVLETLQKYQAQATFFCVGDNIRKHPSIFKTILQENHQIGNHTYHHLNAWKVGKNEYLEDIQLCQNVMQEKKAENTLFRPPYGKLAYGLRKEIEKKLKIVLWDVLSYDFDPDLDPEVCLQNTIQHAENGSIVVFHDNIKATRNLIYTLPRFLQHFSEKGFQFAKLPSVQTKSACSSL</sequence>
<feature type="domain" description="NodB homology" evidence="3">
    <location>
        <begin position="26"/>
        <end position="205"/>
    </location>
</feature>
<dbReference type="PANTHER" id="PTHR10587:SF133">
    <property type="entry name" value="CHITIN DEACETYLASE 1-RELATED"/>
    <property type="match status" value="1"/>
</dbReference>
<reference evidence="4 5" key="1">
    <citation type="submission" date="2017-06" db="EMBL/GenBank/DDBJ databases">
        <title>Raineya orbicola gen. nov., sp. nov. a slightly thermophilic bacterium of the phylum Bacteroidetes and the description of Raineyaceae fam. nov.</title>
        <authorList>
            <person name="Albuquerque L."/>
            <person name="Polonia A.R.M."/>
            <person name="Barroso C."/>
            <person name="Froufe H.J.C."/>
            <person name="Lage O."/>
            <person name="Lobo-Da-Cunha A."/>
            <person name="Egas C."/>
            <person name="Da Costa M.S."/>
        </authorList>
    </citation>
    <scope>NUCLEOTIDE SEQUENCE [LARGE SCALE GENOMIC DNA]</scope>
    <source>
        <strain evidence="4 5">SPSPC-11</strain>
    </source>
</reference>